<dbReference type="Proteomes" id="UP001056539">
    <property type="component" value="Chromosome"/>
</dbReference>
<keyword evidence="4" id="KW-1185">Reference proteome</keyword>
<evidence type="ECO:0000313" key="4">
    <source>
        <dbReference type="Proteomes" id="UP001056539"/>
    </source>
</evidence>
<dbReference type="EMBL" id="CP073355">
    <property type="protein sequence ID" value="URA10737.1"/>
    <property type="molecule type" value="Genomic_DNA"/>
</dbReference>
<dbReference type="KEGG" id="taqu:KDW03_02740"/>
<organism evidence="3 4">
    <name type="scientific">Thermospira aquatica</name>
    <dbReference type="NCBI Taxonomy" id="2828656"/>
    <lineage>
        <taxon>Bacteria</taxon>
        <taxon>Pseudomonadati</taxon>
        <taxon>Spirochaetota</taxon>
        <taxon>Spirochaetia</taxon>
        <taxon>Brevinematales</taxon>
        <taxon>Thermospiraceae</taxon>
        <taxon>Thermospira</taxon>
    </lineage>
</organism>
<dbReference type="AlphaFoldDB" id="A0AAX3BEG8"/>
<feature type="region of interest" description="Disordered" evidence="1">
    <location>
        <begin position="30"/>
        <end position="66"/>
    </location>
</feature>
<proteinExistence type="predicted"/>
<feature type="chain" id="PRO_5043825056" description="Outer membrane protein beta-barrel domain-containing protein" evidence="2">
    <location>
        <begin position="21"/>
        <end position="219"/>
    </location>
</feature>
<feature type="signal peptide" evidence="2">
    <location>
        <begin position="1"/>
        <end position="20"/>
    </location>
</feature>
<evidence type="ECO:0000256" key="2">
    <source>
        <dbReference type="SAM" id="SignalP"/>
    </source>
</evidence>
<evidence type="ECO:0008006" key="5">
    <source>
        <dbReference type="Google" id="ProtNLM"/>
    </source>
</evidence>
<reference evidence="3" key="2">
    <citation type="submission" date="2022-06" db="EMBL/GenBank/DDBJ databases">
        <title>Thermospira aquatica gen. nov., sp. nov.</title>
        <authorList>
            <person name="Ben Ali Gam Z."/>
            <person name="Labat M."/>
        </authorList>
    </citation>
    <scope>NUCLEOTIDE SEQUENCE</scope>
    <source>
        <strain evidence="3">F1F22</strain>
    </source>
</reference>
<keyword evidence="2" id="KW-0732">Signal</keyword>
<reference evidence="3" key="1">
    <citation type="submission" date="2021-04" db="EMBL/GenBank/DDBJ databases">
        <authorList>
            <person name="Postec A."/>
        </authorList>
    </citation>
    <scope>NUCLEOTIDE SEQUENCE</scope>
    <source>
        <strain evidence="3">F1F22</strain>
    </source>
</reference>
<gene>
    <name evidence="3" type="ORF">KDW03_02740</name>
</gene>
<accession>A0AAX3BEG8</accession>
<name>A0AAX3BEG8_9SPIR</name>
<sequence>MKRYISFILVCFLAISIGWTESVVTSFETNTNDPTVSTNGSTPLSETTATDQENTPSSSQASENTKINTEETTFRHMLGFHGGMSSGAGLCYRQYVGKAFSWQLSFLPFYTSRDWNGKSSGFLIGGFFAQWFLSDFAHPAISLEGRFFIYAGAIAGYFVESEGGNDYTLGGGGGIGFETYVLKNIVFTTAVGYNTGFNRLIQHINSSMLSFEGTIGYRF</sequence>
<evidence type="ECO:0000256" key="1">
    <source>
        <dbReference type="SAM" id="MobiDB-lite"/>
    </source>
</evidence>
<dbReference type="RefSeq" id="WP_271435866.1">
    <property type="nucleotide sequence ID" value="NZ_CP073355.1"/>
</dbReference>
<evidence type="ECO:0000313" key="3">
    <source>
        <dbReference type="EMBL" id="URA10737.1"/>
    </source>
</evidence>
<protein>
    <recommendedName>
        <fullName evidence="5">Outer membrane protein beta-barrel domain-containing protein</fullName>
    </recommendedName>
</protein>